<dbReference type="PATRIC" id="fig|243230.17.peg.285"/>
<dbReference type="InterPro" id="IPR051012">
    <property type="entry name" value="CellSynth/LPSAsmb/PSIAsmb"/>
</dbReference>
<reference evidence="5 6" key="1">
    <citation type="journal article" date="1999" name="Science">
        <title>Genome sequence of the radioresistant bacterium Deinococcus radiodurans R1.</title>
        <authorList>
            <person name="White O."/>
            <person name="Eisen J.A."/>
            <person name="Heidelberg J.F."/>
            <person name="Hickey E.K."/>
            <person name="Peterson J.D."/>
            <person name="Dodson R.J."/>
            <person name="Haft D.H."/>
            <person name="Gwinn M.L."/>
            <person name="Nelson W.C."/>
            <person name="Richardson D.L."/>
            <person name="Moffat K.S."/>
            <person name="Qin H."/>
            <person name="Jiang L."/>
            <person name="Pamphile W."/>
            <person name="Crosby M."/>
            <person name="Shen M."/>
            <person name="Vamathevan J.J."/>
            <person name="Lam P."/>
            <person name="McDonald L."/>
            <person name="Utterback T."/>
            <person name="Zalewski C."/>
            <person name="Makarova K.S."/>
            <person name="Aravind L."/>
            <person name="Daly M.J."/>
            <person name="Minton K.W."/>
            <person name="Fleischmann R.D."/>
            <person name="Ketchum K.A."/>
            <person name="Nelson K.E."/>
            <person name="Salzberg S."/>
            <person name="Smith H.O."/>
            <person name="Venter J.C."/>
            <person name="Fraser C.M."/>
        </authorList>
    </citation>
    <scope>NUCLEOTIDE SEQUENCE [LARGE SCALE GENOMIC DNA]</scope>
    <source>
        <strain evidence="6">ATCC 13939 / DSM 20539 / JCM 16871 / LMG 4051 / NBRC 15346 / NCIMB 9279 / R1 / VKM B-1422</strain>
    </source>
</reference>
<dbReference type="InParanoid" id="Q9RY30"/>
<evidence type="ECO:0000313" key="6">
    <source>
        <dbReference type="Proteomes" id="UP000002524"/>
    </source>
</evidence>
<dbReference type="InterPro" id="IPR013105">
    <property type="entry name" value="TPR_2"/>
</dbReference>
<dbReference type="PANTHER" id="PTHR45586">
    <property type="entry name" value="TPR REPEAT-CONTAINING PROTEIN PA4667"/>
    <property type="match status" value="1"/>
</dbReference>
<dbReference type="Pfam" id="PF07719">
    <property type="entry name" value="TPR_2"/>
    <property type="match status" value="1"/>
</dbReference>
<dbReference type="AlphaFoldDB" id="Q9RY30"/>
<dbReference type="eggNOG" id="COG0457">
    <property type="taxonomic scope" value="Bacteria"/>
</dbReference>
<proteinExistence type="predicted"/>
<dbReference type="Proteomes" id="UP000002524">
    <property type="component" value="Chromosome 1"/>
</dbReference>
<dbReference type="InterPro" id="IPR019734">
    <property type="entry name" value="TPR_rpt"/>
</dbReference>
<protein>
    <recommendedName>
        <fullName evidence="7">Tetratricopeptide repeat protein</fullName>
    </recommendedName>
</protein>
<dbReference type="Pfam" id="PF13432">
    <property type="entry name" value="TPR_16"/>
    <property type="match status" value="1"/>
</dbReference>
<keyword evidence="6" id="KW-1185">Reference proteome</keyword>
<evidence type="ECO:0000256" key="1">
    <source>
        <dbReference type="ARBA" id="ARBA00022737"/>
    </source>
</evidence>
<organism evidence="5 6">
    <name type="scientific">Deinococcus radiodurans (strain ATCC 13939 / DSM 20539 / JCM 16871 / CCUG 27074 / LMG 4051 / NBRC 15346 / NCIMB 9279 / VKM B-1422 / R1)</name>
    <dbReference type="NCBI Taxonomy" id="243230"/>
    <lineage>
        <taxon>Bacteria</taxon>
        <taxon>Thermotogati</taxon>
        <taxon>Deinococcota</taxon>
        <taxon>Deinococci</taxon>
        <taxon>Deinococcales</taxon>
        <taxon>Deinococcaceae</taxon>
        <taxon>Deinococcus</taxon>
    </lineage>
</organism>
<dbReference type="OrthoDB" id="65313at2"/>
<dbReference type="InterPro" id="IPR011990">
    <property type="entry name" value="TPR-like_helical_dom_sf"/>
</dbReference>
<evidence type="ECO:0000256" key="3">
    <source>
        <dbReference type="PROSITE-ProRule" id="PRU00339"/>
    </source>
</evidence>
<evidence type="ECO:0000256" key="4">
    <source>
        <dbReference type="SAM" id="MobiDB-lite"/>
    </source>
</evidence>
<dbReference type="PANTHER" id="PTHR45586:SF1">
    <property type="entry name" value="LIPOPOLYSACCHARIDE ASSEMBLY PROTEIN B"/>
    <property type="match status" value="1"/>
</dbReference>
<dbReference type="STRING" id="243230.DR_0121"/>
<gene>
    <name evidence="5" type="ordered locus">DR_0121</name>
</gene>
<dbReference type="SUPFAM" id="SSF48452">
    <property type="entry name" value="TPR-like"/>
    <property type="match status" value="1"/>
</dbReference>
<dbReference type="PROSITE" id="PS50005">
    <property type="entry name" value="TPR"/>
    <property type="match status" value="2"/>
</dbReference>
<dbReference type="HOGENOM" id="CLU_684617_0_0_0"/>
<dbReference type="EnsemblBacteria" id="AAF09713">
    <property type="protein sequence ID" value="AAF09713"/>
    <property type="gene ID" value="DR_0121"/>
</dbReference>
<evidence type="ECO:0000313" key="5">
    <source>
        <dbReference type="EMBL" id="AAF09713.1"/>
    </source>
</evidence>
<keyword evidence="1" id="KW-0677">Repeat</keyword>
<accession>Q9RY30</accession>
<name>Q9RY30_DEIRA</name>
<feature type="repeat" description="TPR" evidence="3">
    <location>
        <begin position="402"/>
        <end position="435"/>
    </location>
</feature>
<feature type="region of interest" description="Disordered" evidence="4">
    <location>
        <begin position="1"/>
        <end position="27"/>
    </location>
</feature>
<dbReference type="PIR" id="F75558">
    <property type="entry name" value="F75558"/>
</dbReference>
<evidence type="ECO:0000256" key="2">
    <source>
        <dbReference type="ARBA" id="ARBA00022803"/>
    </source>
</evidence>
<dbReference type="SMART" id="SM00028">
    <property type="entry name" value="TPR"/>
    <property type="match status" value="4"/>
</dbReference>
<evidence type="ECO:0008006" key="7">
    <source>
        <dbReference type="Google" id="ProtNLM"/>
    </source>
</evidence>
<sequence length="449" mass="47653">MPHAVQGQPENAVHPPQGTAWPGLEPPEGFLMANPRLSRRHVRRMRSERPPPTTRPPDWRFPMKSTLNLLLTVSLALSGAGLAQTAPNVPTQAAPTTAAPANAAQLAAEARDLTNRARTTYPAGSASIDQPLWKQAADRAEAAVSAAPNNPDVLRLRAQIYTEVGFWKQAESSWRAYFAVAPVAAGQNEARAAGNVQYNLGYAAYTRGQSAQAAAYFKACLTLDPQSVPCATWAARTALESGDYALAQNLYTQALSLAPTDKTLNYFAQVARNASTYGPAATQAFSRAYASLDAGRRAEALAGFQEAARSAPNFPEAQREAGRLALEAGDTGAALSAYQALAALPGATDSDRYNLGLAQEGQQYGLRAVQTFRTAYGKYSAGDKAGAEAGFLQATTASANYGKAWAWLGRVRYEAKNYAGAAEAYGRAVALDPGDKTSAYFLKLAQQGK</sequence>
<feature type="repeat" description="TPR" evidence="3">
    <location>
        <begin position="194"/>
        <end position="227"/>
    </location>
</feature>
<dbReference type="PaxDb" id="243230-DR_0121"/>
<dbReference type="Gene3D" id="1.25.40.10">
    <property type="entry name" value="Tetratricopeptide repeat domain"/>
    <property type="match status" value="4"/>
</dbReference>
<dbReference type="KEGG" id="dra:DR_0121"/>
<keyword evidence="2 3" id="KW-0802">TPR repeat</keyword>
<dbReference type="Pfam" id="PF14559">
    <property type="entry name" value="TPR_19"/>
    <property type="match status" value="1"/>
</dbReference>
<dbReference type="EMBL" id="AE000513">
    <property type="protein sequence ID" value="AAF09713.1"/>
    <property type="molecule type" value="Genomic_DNA"/>
</dbReference>